<dbReference type="Proteomes" id="UP001626550">
    <property type="component" value="Unassembled WGS sequence"/>
</dbReference>
<protein>
    <submittedName>
        <fullName evidence="2">Uncharacterized protein</fullName>
    </submittedName>
</protein>
<feature type="region of interest" description="Disordered" evidence="1">
    <location>
        <begin position="149"/>
        <end position="207"/>
    </location>
</feature>
<comment type="caution">
    <text evidence="2">The sequence shown here is derived from an EMBL/GenBank/DDBJ whole genome shotgun (WGS) entry which is preliminary data.</text>
</comment>
<sequence>MAMRFDEPAPLTYPFQNERRRQQKNNFLAICGADAHKIISDLTDNSITHAKITQTLTEHLKPNFENVFNNTRQGEDSVSKLIERLKIQADRCQPEKLTRNDYILSQFISGLEDEDNTRATSVASRHCCSINYGEPLQGTAAGPSVLAAPRQCYPTDKGDRKDPDPQPPATQHIVASKRSRNASIQRNESIDRNKSQPVKLVITEQTS</sequence>
<evidence type="ECO:0000256" key="1">
    <source>
        <dbReference type="SAM" id="MobiDB-lite"/>
    </source>
</evidence>
<keyword evidence="3" id="KW-1185">Reference proteome</keyword>
<gene>
    <name evidence="2" type="ORF">Ciccas_012639</name>
</gene>
<dbReference type="EMBL" id="JBJKFK010004643">
    <property type="protein sequence ID" value="KAL3308825.1"/>
    <property type="molecule type" value="Genomic_DNA"/>
</dbReference>
<reference evidence="2 3" key="1">
    <citation type="submission" date="2024-11" db="EMBL/GenBank/DDBJ databases">
        <title>Adaptive evolution of stress response genes in parasites aligns with host niche diversity.</title>
        <authorList>
            <person name="Hahn C."/>
            <person name="Resl P."/>
        </authorList>
    </citation>
    <scope>NUCLEOTIDE SEQUENCE [LARGE SCALE GENOMIC DNA]</scope>
    <source>
        <strain evidence="2">EGGRZ-B1_66</strain>
        <tissue evidence="2">Body</tissue>
    </source>
</reference>
<dbReference type="AlphaFoldDB" id="A0ABD2PMT0"/>
<evidence type="ECO:0000313" key="3">
    <source>
        <dbReference type="Proteomes" id="UP001626550"/>
    </source>
</evidence>
<proteinExistence type="predicted"/>
<name>A0ABD2PMT0_9PLAT</name>
<evidence type="ECO:0000313" key="2">
    <source>
        <dbReference type="EMBL" id="KAL3308825.1"/>
    </source>
</evidence>
<organism evidence="2 3">
    <name type="scientific">Cichlidogyrus casuarinus</name>
    <dbReference type="NCBI Taxonomy" id="1844966"/>
    <lineage>
        <taxon>Eukaryota</taxon>
        <taxon>Metazoa</taxon>
        <taxon>Spiralia</taxon>
        <taxon>Lophotrochozoa</taxon>
        <taxon>Platyhelminthes</taxon>
        <taxon>Monogenea</taxon>
        <taxon>Monopisthocotylea</taxon>
        <taxon>Dactylogyridea</taxon>
        <taxon>Ancyrocephalidae</taxon>
        <taxon>Cichlidogyrus</taxon>
    </lineage>
</organism>
<accession>A0ABD2PMT0</accession>